<dbReference type="GO" id="GO:0016787">
    <property type="term" value="F:hydrolase activity"/>
    <property type="evidence" value="ECO:0007669"/>
    <property type="project" value="UniProtKB-KW"/>
</dbReference>
<evidence type="ECO:0000256" key="2">
    <source>
        <dbReference type="ARBA" id="ARBA00038115"/>
    </source>
</evidence>
<evidence type="ECO:0000313" key="4">
    <source>
        <dbReference type="EMBL" id="KAH0565585.1"/>
    </source>
</evidence>
<dbReference type="EMBL" id="JAGHQM010000078">
    <property type="protein sequence ID" value="KAH0565585.1"/>
    <property type="molecule type" value="Genomic_DNA"/>
</dbReference>
<evidence type="ECO:0000259" key="3">
    <source>
        <dbReference type="Pfam" id="PF12697"/>
    </source>
</evidence>
<protein>
    <recommendedName>
        <fullName evidence="3">AB hydrolase-1 domain-containing protein</fullName>
    </recommendedName>
</protein>
<evidence type="ECO:0000313" key="5">
    <source>
        <dbReference type="Proteomes" id="UP000750711"/>
    </source>
</evidence>
<dbReference type="InterPro" id="IPR029058">
    <property type="entry name" value="AB_hydrolase_fold"/>
</dbReference>
<sequence>MFQFFSSPFFHFEFVRVLGTVPFGGAEVAECLQAAEEIRNDDPESWYQAWWSAGERAEKLALEAQAKNDRESARWAFFRASNYFRSSELILHVNPNDPRLLPALERSGENFRKGIPLLDGGVHFLEVPYEGKKLPAYLYLPPAERRVGNTIPIILNSGGFDCTQEEMYYYVAAGATARGYAVLTFEGPGQGIVARRDKLFMRPDWEVVTGCVLDSLWAFSGDHPELALDLNRVAIAGSSMGGYFALRGAADPRIKACISYDGFYDLGDIIKSRFIPWLVKPWFAGYLSDGMLNGTINLLSGLSLQMRWEITHGMVAMGQNSPADLMREWVKYTLKPEGDNYLQKIRCPVFATGAAASLYFTPEENTLKIFEQLTQLNDSQKETWIAKDIGEGGMQAKVGALSIAHQRTFAWLDPHFGMHRESIASKDT</sequence>
<gene>
    <name evidence="4" type="ORF">GP486_001018</name>
</gene>
<dbReference type="InterPro" id="IPR000073">
    <property type="entry name" value="AB_hydrolase_1"/>
</dbReference>
<dbReference type="PANTHER" id="PTHR22946">
    <property type="entry name" value="DIENELACTONE HYDROLASE DOMAIN-CONTAINING PROTEIN-RELATED"/>
    <property type="match status" value="1"/>
</dbReference>
<comment type="similarity">
    <text evidence="2">Belongs to the AB hydrolase superfamily. FUS2 hydrolase family.</text>
</comment>
<keyword evidence="5" id="KW-1185">Reference proteome</keyword>
<name>A0A9P8LGQ9_9PEZI</name>
<keyword evidence="1" id="KW-0378">Hydrolase</keyword>
<organism evidence="4 5">
    <name type="scientific">Trichoglossum hirsutum</name>
    <dbReference type="NCBI Taxonomy" id="265104"/>
    <lineage>
        <taxon>Eukaryota</taxon>
        <taxon>Fungi</taxon>
        <taxon>Dikarya</taxon>
        <taxon>Ascomycota</taxon>
        <taxon>Pezizomycotina</taxon>
        <taxon>Geoglossomycetes</taxon>
        <taxon>Geoglossales</taxon>
        <taxon>Geoglossaceae</taxon>
        <taxon>Trichoglossum</taxon>
    </lineage>
</organism>
<dbReference type="Gene3D" id="1.20.1440.110">
    <property type="entry name" value="acylaminoacyl peptidase"/>
    <property type="match status" value="1"/>
</dbReference>
<evidence type="ECO:0000256" key="1">
    <source>
        <dbReference type="ARBA" id="ARBA00022801"/>
    </source>
</evidence>
<comment type="caution">
    <text evidence="4">The sequence shown here is derived from an EMBL/GenBank/DDBJ whole genome shotgun (WGS) entry which is preliminary data.</text>
</comment>
<dbReference type="Proteomes" id="UP000750711">
    <property type="component" value="Unassembled WGS sequence"/>
</dbReference>
<reference evidence="4" key="1">
    <citation type="submission" date="2021-03" db="EMBL/GenBank/DDBJ databases">
        <title>Comparative genomics and phylogenomic investigation of the class Geoglossomycetes provide insights into ecological specialization and systematics.</title>
        <authorList>
            <person name="Melie T."/>
            <person name="Pirro S."/>
            <person name="Miller A.N."/>
            <person name="Quandt A."/>
        </authorList>
    </citation>
    <scope>NUCLEOTIDE SEQUENCE</scope>
    <source>
        <strain evidence="4">CAQ_001_2017</strain>
    </source>
</reference>
<accession>A0A9P8LGQ9</accession>
<dbReference type="SUPFAM" id="SSF53474">
    <property type="entry name" value="alpha/beta-Hydrolases"/>
    <property type="match status" value="1"/>
</dbReference>
<dbReference type="InterPro" id="IPR050261">
    <property type="entry name" value="FrsA_esterase"/>
</dbReference>
<dbReference type="Gene3D" id="3.40.50.1820">
    <property type="entry name" value="alpha/beta hydrolase"/>
    <property type="match status" value="1"/>
</dbReference>
<dbReference type="Pfam" id="PF12697">
    <property type="entry name" value="Abhydrolase_6"/>
    <property type="match status" value="1"/>
</dbReference>
<feature type="domain" description="AB hydrolase-1" evidence="3">
    <location>
        <begin position="167"/>
        <end position="283"/>
    </location>
</feature>
<dbReference type="PANTHER" id="PTHR22946:SF13">
    <property type="entry name" value="ALPHA_BETA HYDROLASE PSOB"/>
    <property type="match status" value="1"/>
</dbReference>
<dbReference type="AlphaFoldDB" id="A0A9P8LGQ9"/>
<proteinExistence type="inferred from homology"/>